<protein>
    <recommendedName>
        <fullName evidence="4">WXG100 family type VII secretion target</fullName>
    </recommendedName>
</protein>
<accession>A0A5J6V5L9</accession>
<organism evidence="2 3">
    <name type="scientific">Ornithinimicrobium pratense</name>
    <dbReference type="NCBI Taxonomy" id="2593973"/>
    <lineage>
        <taxon>Bacteria</taxon>
        <taxon>Bacillati</taxon>
        <taxon>Actinomycetota</taxon>
        <taxon>Actinomycetes</taxon>
        <taxon>Micrococcales</taxon>
        <taxon>Ornithinimicrobiaceae</taxon>
        <taxon>Ornithinimicrobium</taxon>
    </lineage>
</organism>
<dbReference type="KEGG" id="serw:FY030_09450"/>
<sequence length="455" mass="47382">MSVFARPQGNPGGIRDGASRLTGLAERVGGGRLDTLFSAAGSAEAALPTRRVADFQGLYHDGAAAMEEAAQVFADVAGALADYADALETAQSAVDTASDGYAEAQRLLTLARNTGETQAESQARTDMSRHRSNADSAQLTFEEAQSRARSNLSGLATTWSPDGASTSAVDAWAASTAAILPQQVRLDREQIEAIVRGETSPQVLLDTGKNVQKALINGWYSWQAVTIGRESAAYQRTVQAIIDSRGQGRGARSHLIAARREQGLAGSHRYYKNMRRLQADRTALGHAQRRYPRAGGSHHRYGEIRDGVPRNSAARPGALTRFSNSRVMSGARAGGRLLAPLGAVTGGYDVYRAVRGGDGMSATDRLVVGAGGFGGAAAGSVATYALLAGAALGPVGLGVIAVGGAVAAGAWIYENREAIGEAAARAWDFGKDVGSRAVDGVKNVGKKVWKGLFGG</sequence>
<evidence type="ECO:0000313" key="3">
    <source>
        <dbReference type="Proteomes" id="UP000326546"/>
    </source>
</evidence>
<dbReference type="EMBL" id="CP044427">
    <property type="protein sequence ID" value="QFG68897.1"/>
    <property type="molecule type" value="Genomic_DNA"/>
</dbReference>
<evidence type="ECO:0000313" key="2">
    <source>
        <dbReference type="EMBL" id="QFG68897.1"/>
    </source>
</evidence>
<reference evidence="2 3" key="1">
    <citation type="submission" date="2019-09" db="EMBL/GenBank/DDBJ databases">
        <title>Serinicoccus pratensis sp. nov., isolated from meadow soil.</title>
        <authorList>
            <person name="Zhang W."/>
        </authorList>
    </citation>
    <scope>NUCLEOTIDE SEQUENCE [LARGE SCALE GENOMIC DNA]</scope>
    <source>
        <strain evidence="2 3">W204</strain>
    </source>
</reference>
<dbReference type="OrthoDB" id="4822638at2"/>
<feature type="region of interest" description="Disordered" evidence="1">
    <location>
        <begin position="286"/>
        <end position="316"/>
    </location>
</feature>
<proteinExistence type="predicted"/>
<name>A0A5J6V5L9_9MICO</name>
<evidence type="ECO:0000256" key="1">
    <source>
        <dbReference type="SAM" id="MobiDB-lite"/>
    </source>
</evidence>
<keyword evidence="3" id="KW-1185">Reference proteome</keyword>
<feature type="compositionally biased region" description="Basic residues" evidence="1">
    <location>
        <begin position="287"/>
        <end position="299"/>
    </location>
</feature>
<dbReference type="RefSeq" id="WP_158061283.1">
    <property type="nucleotide sequence ID" value="NZ_CP044427.1"/>
</dbReference>
<evidence type="ECO:0008006" key="4">
    <source>
        <dbReference type="Google" id="ProtNLM"/>
    </source>
</evidence>
<dbReference type="Proteomes" id="UP000326546">
    <property type="component" value="Chromosome"/>
</dbReference>
<dbReference type="AlphaFoldDB" id="A0A5J6V5L9"/>
<gene>
    <name evidence="2" type="ORF">FY030_09450</name>
</gene>